<dbReference type="CDD" id="cd06974">
    <property type="entry name" value="TerD_like"/>
    <property type="match status" value="1"/>
</dbReference>
<keyword evidence="2" id="KW-0175">Coiled coil</keyword>
<dbReference type="InterPro" id="IPR027417">
    <property type="entry name" value="P-loop_NTPase"/>
</dbReference>
<dbReference type="InterPro" id="IPR003325">
    <property type="entry name" value="TerD"/>
</dbReference>
<feature type="region of interest" description="Disordered" evidence="3">
    <location>
        <begin position="180"/>
        <end position="275"/>
    </location>
</feature>
<dbReference type="KEGG" id="kcm:ABWK59_24175"/>
<evidence type="ECO:0000256" key="1">
    <source>
        <dbReference type="ARBA" id="ARBA00008775"/>
    </source>
</evidence>
<dbReference type="PANTHER" id="PTHR32097:SF4">
    <property type="entry name" value="GENERAL STRESS PROTEIN 16U"/>
    <property type="match status" value="1"/>
</dbReference>
<dbReference type="Gene3D" id="2.60.60.30">
    <property type="entry name" value="sav2460 like domains"/>
    <property type="match status" value="1"/>
</dbReference>
<evidence type="ECO:0000313" key="5">
    <source>
        <dbReference type="EMBL" id="XCM81775.1"/>
    </source>
</evidence>
<dbReference type="AlphaFoldDB" id="A0AAU8K3F9"/>
<sequence length="654" mass="67620">MAAAELVRGQNHPLPGTRITVRVPAGGSPAVAVLLTDEDGRVPAEPGRVAHHGAPEPPGVLVTGPAGAGQEAALDLDALPAGVARLMIALVLPPGAGTFGALAAPTCAVAGPDGAEVARFTLAGLGPETAVVALEVYRRNGTWKVRAVGQGYAGGAEALLRDHGVADPAAAAAALTPPVAADTPSVPAGRGPGAPIDTAHPRRPAPTASGTGAGTGDAGMPPQPDRAVGTPIDTAHPRRPAPTPAGGSPLGLSDDPYATAPNGTPPGVPAAEGFPPPVAGDAAGWTMDERLYNQVWGIFEDAARSAAAYRSAVDYADTRQEREVEALLSDPRTRFGPDAEFGRMQARERRDELEARAREVLDRDAAQLLAEIRVVEEAMPAPMASWSSPAWDDWQPLQEPPYGLRIGDLHLPENPGLKVPLLVRLPLQRGLWVDSGAVPEGAGSPEAELTDPAELKAAAVRVAAATAARLLASYPPAGLRLHAVAPGGDAAGLLAPFTRAGLLAGAPATGAASVTALLDSLVERVDLVQMARRARASDALPPHVDPADRLLLVHDFPYGFDDRTVATLRYLAEEGPSVGVFLLLVADRAEAREYGPVLDPFWRGLTRLAPVPQEYLADPWVEHLWTYTPLVPEAGPGGLPALLERLAWPGGAAR</sequence>
<dbReference type="EMBL" id="CP159872">
    <property type="protein sequence ID" value="XCM81775.1"/>
    <property type="molecule type" value="Genomic_DNA"/>
</dbReference>
<evidence type="ECO:0000256" key="2">
    <source>
        <dbReference type="SAM" id="Coils"/>
    </source>
</evidence>
<protein>
    <submittedName>
        <fullName evidence="5">TerD family protein</fullName>
    </submittedName>
</protein>
<name>A0AAU8K3F9_9ACTN</name>
<gene>
    <name evidence="5" type="ORF">ABWK59_24175</name>
</gene>
<dbReference type="PANTHER" id="PTHR32097">
    <property type="entry name" value="CAMP-BINDING PROTEIN 1-RELATED"/>
    <property type="match status" value="1"/>
</dbReference>
<comment type="similarity">
    <text evidence="1">Belongs to the CAPAB/TerDEXZ family.</text>
</comment>
<proteinExistence type="inferred from homology"/>
<dbReference type="Pfam" id="PF02342">
    <property type="entry name" value="TerD"/>
    <property type="match status" value="1"/>
</dbReference>
<evidence type="ECO:0000259" key="4">
    <source>
        <dbReference type="Pfam" id="PF02342"/>
    </source>
</evidence>
<reference evidence="5" key="1">
    <citation type="submission" date="2024-06" db="EMBL/GenBank/DDBJ databases">
        <title>The genome sequences of Kitasatospora sp. strain HUAS MG31.</title>
        <authorList>
            <person name="Mo P."/>
        </authorList>
    </citation>
    <scope>NUCLEOTIDE SEQUENCE</scope>
    <source>
        <strain evidence="5">HUAS MG31</strain>
    </source>
</reference>
<dbReference type="RefSeq" id="WP_354642702.1">
    <property type="nucleotide sequence ID" value="NZ_CP159872.1"/>
</dbReference>
<dbReference type="InterPro" id="IPR051324">
    <property type="entry name" value="Stress/Tellurium_Resist"/>
</dbReference>
<evidence type="ECO:0000256" key="3">
    <source>
        <dbReference type="SAM" id="MobiDB-lite"/>
    </source>
</evidence>
<feature type="compositionally biased region" description="Pro residues" evidence="3">
    <location>
        <begin position="263"/>
        <end position="275"/>
    </location>
</feature>
<accession>A0AAU8K3F9</accession>
<dbReference type="Gene3D" id="3.40.50.300">
    <property type="entry name" value="P-loop containing nucleotide triphosphate hydrolases"/>
    <property type="match status" value="1"/>
</dbReference>
<feature type="coiled-coil region" evidence="2">
    <location>
        <begin position="343"/>
        <end position="378"/>
    </location>
</feature>
<feature type="domain" description="TerD" evidence="4">
    <location>
        <begin position="67"/>
        <end position="162"/>
    </location>
</feature>
<organism evidence="5">
    <name type="scientific">Kitasatospora camelliae</name>
    <dbReference type="NCBI Taxonomy" id="3156397"/>
    <lineage>
        <taxon>Bacteria</taxon>
        <taxon>Bacillati</taxon>
        <taxon>Actinomycetota</taxon>
        <taxon>Actinomycetes</taxon>
        <taxon>Kitasatosporales</taxon>
        <taxon>Streptomycetaceae</taxon>
        <taxon>Kitasatospora</taxon>
    </lineage>
</organism>